<accession>A0A3M6TQ57</accession>
<sequence length="210" mass="24384">MPKDCRFYSQPTRTNNNSEELLHQKAKSVAIQIRLVSDQKLTRIQRRAYRQLQSKENYEKETSSKYNWHFPRGFMLNYGPALQNLSDYAIFNRLHDFKCEWPRRPNIAMSEMAQTEKDKLPLIEQFSNLASCLQPLHDSQCPLDNKDKSTSEPTTKQDIVDALRTIHTDPHLEQNIQDTFNTAGPMLMICAQIMAIGTLMHHPKEFAGKC</sequence>
<proteinExistence type="predicted"/>
<reference evidence="1 2" key="1">
    <citation type="journal article" date="2018" name="Sci. Rep.">
        <title>Comparative analysis of the Pocillopora damicornis genome highlights role of immune system in coral evolution.</title>
        <authorList>
            <person name="Cunning R."/>
            <person name="Bay R.A."/>
            <person name="Gillette P."/>
            <person name="Baker A.C."/>
            <person name="Traylor-Knowles N."/>
        </authorList>
    </citation>
    <scope>NUCLEOTIDE SEQUENCE [LARGE SCALE GENOMIC DNA]</scope>
    <source>
        <strain evidence="1">RSMAS</strain>
        <tissue evidence="1">Whole animal</tissue>
    </source>
</reference>
<evidence type="ECO:0000313" key="2">
    <source>
        <dbReference type="Proteomes" id="UP000275408"/>
    </source>
</evidence>
<evidence type="ECO:0000313" key="1">
    <source>
        <dbReference type="EMBL" id="RMX43394.1"/>
    </source>
</evidence>
<dbReference type="AlphaFoldDB" id="A0A3M6TQ57"/>
<comment type="caution">
    <text evidence="1">The sequence shown here is derived from an EMBL/GenBank/DDBJ whole genome shotgun (WGS) entry which is preliminary data.</text>
</comment>
<gene>
    <name evidence="1" type="ORF">pdam_00022688</name>
</gene>
<name>A0A3M6TQ57_POCDA</name>
<dbReference type="Proteomes" id="UP000275408">
    <property type="component" value="Unassembled WGS sequence"/>
</dbReference>
<keyword evidence="2" id="KW-1185">Reference proteome</keyword>
<organism evidence="1 2">
    <name type="scientific">Pocillopora damicornis</name>
    <name type="common">Cauliflower coral</name>
    <name type="synonym">Millepora damicornis</name>
    <dbReference type="NCBI Taxonomy" id="46731"/>
    <lineage>
        <taxon>Eukaryota</taxon>
        <taxon>Metazoa</taxon>
        <taxon>Cnidaria</taxon>
        <taxon>Anthozoa</taxon>
        <taxon>Hexacorallia</taxon>
        <taxon>Scleractinia</taxon>
        <taxon>Astrocoeniina</taxon>
        <taxon>Pocilloporidae</taxon>
        <taxon>Pocillopora</taxon>
    </lineage>
</organism>
<dbReference type="EMBL" id="RCHS01003203">
    <property type="protein sequence ID" value="RMX43394.1"/>
    <property type="molecule type" value="Genomic_DNA"/>
</dbReference>
<protein>
    <submittedName>
        <fullName evidence="1">Uncharacterized protein</fullName>
    </submittedName>
</protein>